<dbReference type="Gene3D" id="1.10.150.20">
    <property type="entry name" value="5' to 3' exonuclease, C-terminal subdomain"/>
    <property type="match status" value="1"/>
</dbReference>
<dbReference type="OrthoDB" id="9813334at2"/>
<dbReference type="PANTHER" id="PTHR21349">
    <property type="entry name" value="50S RIBOSOMAL PROTEIN L21"/>
    <property type="match status" value="1"/>
</dbReference>
<evidence type="ECO:0000256" key="1">
    <source>
        <dbReference type="ARBA" id="ARBA00008563"/>
    </source>
</evidence>
<dbReference type="GO" id="GO:1990904">
    <property type="term" value="C:ribonucleoprotein complex"/>
    <property type="evidence" value="ECO:0007669"/>
    <property type="project" value="UniProtKB-KW"/>
</dbReference>
<keyword evidence="4 5" id="KW-0694">RNA-binding</keyword>
<accession>A0A399QRZ1</accession>
<protein>
    <recommendedName>
        <fullName evidence="4">Large ribosomal subunit protein bL21</fullName>
    </recommendedName>
</protein>
<keyword evidence="3 4" id="KW-0687">Ribonucleoprotein</keyword>
<organism evidence="7 8">
    <name type="scientific">Henriciella barbarensis</name>
    <dbReference type="NCBI Taxonomy" id="86342"/>
    <lineage>
        <taxon>Bacteria</taxon>
        <taxon>Pseudomonadati</taxon>
        <taxon>Pseudomonadota</taxon>
        <taxon>Alphaproteobacteria</taxon>
        <taxon>Hyphomonadales</taxon>
        <taxon>Hyphomonadaceae</taxon>
        <taxon>Henriciella</taxon>
    </lineage>
</organism>
<reference evidence="7 8" key="1">
    <citation type="submission" date="2018-08" db="EMBL/GenBank/DDBJ databases">
        <title>Henriciella mobilis sp. nov., isolated from seawater.</title>
        <authorList>
            <person name="Cheng H."/>
            <person name="Wu Y.-H."/>
            <person name="Xu X.-W."/>
            <person name="Guo L.-L."/>
        </authorList>
    </citation>
    <scope>NUCLEOTIDE SEQUENCE [LARGE SCALE GENOMIC DNA]</scope>
    <source>
        <strain evidence="7 8">CCUG66934</strain>
    </source>
</reference>
<dbReference type="InterPro" id="IPR028909">
    <property type="entry name" value="bL21-like"/>
</dbReference>
<comment type="similarity">
    <text evidence="1 4 5">Belongs to the bacterial ribosomal protein bL21 family.</text>
</comment>
<comment type="function">
    <text evidence="4 5">This protein binds to 23S rRNA in the presence of protein L20.</text>
</comment>
<comment type="caution">
    <text evidence="7">The sequence shown here is derived from an EMBL/GenBank/DDBJ whole genome shotgun (WGS) entry which is preliminary data.</text>
</comment>
<evidence type="ECO:0000256" key="5">
    <source>
        <dbReference type="RuleBase" id="RU000562"/>
    </source>
</evidence>
<dbReference type="HAMAP" id="MF_01363">
    <property type="entry name" value="Ribosomal_bL21"/>
    <property type="match status" value="1"/>
</dbReference>
<dbReference type="RefSeq" id="WP_119380403.1">
    <property type="nucleotide sequence ID" value="NZ_QWGB01000009.1"/>
</dbReference>
<dbReference type="InterPro" id="IPR001787">
    <property type="entry name" value="Ribosomal_bL21"/>
</dbReference>
<evidence type="ECO:0000256" key="3">
    <source>
        <dbReference type="ARBA" id="ARBA00023274"/>
    </source>
</evidence>
<name>A0A399QRZ1_9PROT</name>
<dbReference type="NCBIfam" id="TIGR00061">
    <property type="entry name" value="L21"/>
    <property type="match status" value="1"/>
</dbReference>
<proteinExistence type="inferred from homology"/>
<evidence type="ECO:0000256" key="4">
    <source>
        <dbReference type="HAMAP-Rule" id="MF_01363"/>
    </source>
</evidence>
<evidence type="ECO:0000313" key="8">
    <source>
        <dbReference type="Proteomes" id="UP000265431"/>
    </source>
</evidence>
<comment type="subunit">
    <text evidence="4">Part of the 50S ribosomal subunit. Contacts protein L20.</text>
</comment>
<feature type="compositionally biased region" description="Basic and acidic residues" evidence="6">
    <location>
        <begin position="115"/>
        <end position="162"/>
    </location>
</feature>
<keyword evidence="8" id="KW-1185">Reference proteome</keyword>
<dbReference type="EMBL" id="QWGB01000009">
    <property type="protein sequence ID" value="RIJ21251.1"/>
    <property type="molecule type" value="Genomic_DNA"/>
</dbReference>
<dbReference type="NCBIfam" id="NF008916">
    <property type="entry name" value="PRK12278.1-4"/>
    <property type="match status" value="1"/>
</dbReference>
<dbReference type="SUPFAM" id="SSF141091">
    <property type="entry name" value="L21p-like"/>
    <property type="match status" value="1"/>
</dbReference>
<evidence type="ECO:0000313" key="7">
    <source>
        <dbReference type="EMBL" id="RIJ21251.1"/>
    </source>
</evidence>
<gene>
    <name evidence="4" type="primary">rplU</name>
    <name evidence="7" type="ORF">D1224_13080</name>
</gene>
<evidence type="ECO:0000256" key="6">
    <source>
        <dbReference type="SAM" id="MobiDB-lite"/>
    </source>
</evidence>
<dbReference type="Proteomes" id="UP000265431">
    <property type="component" value="Unassembled WGS sequence"/>
</dbReference>
<dbReference type="GO" id="GO:0003735">
    <property type="term" value="F:structural constituent of ribosome"/>
    <property type="evidence" value="ECO:0007669"/>
    <property type="project" value="InterPro"/>
</dbReference>
<sequence length="225" mass="24036">MFAVIKTGGKQYKVAEGDQIVVEKLAADAGADVTFDVLMLGDGKSVTLGAPVVDGASVVGEIAAQRKGDKKLIMKKRQRNTYRRKKGHRQLESVVTITSILTDGKKAPAKKAAAPKKEEAPKAEAKAPAAKKEAAPKPAAKADKPKTDDRGRLEQAEGKADDLKKISGVGPAMEKKLNAAGIFHFWQVAELNATQAQELDDEAGLGGRIERDEWVKQADQLAKDA</sequence>
<feature type="region of interest" description="Disordered" evidence="6">
    <location>
        <begin position="106"/>
        <end position="162"/>
    </location>
</feature>
<evidence type="ECO:0000256" key="2">
    <source>
        <dbReference type="ARBA" id="ARBA00022980"/>
    </source>
</evidence>
<dbReference type="InterPro" id="IPR036164">
    <property type="entry name" value="bL21-like_sf"/>
</dbReference>
<dbReference type="AlphaFoldDB" id="A0A399QRZ1"/>
<keyword evidence="4 5" id="KW-0699">rRNA-binding</keyword>
<dbReference type="GO" id="GO:0006412">
    <property type="term" value="P:translation"/>
    <property type="evidence" value="ECO:0007669"/>
    <property type="project" value="UniProtKB-UniRule"/>
</dbReference>
<dbReference type="GO" id="GO:0019843">
    <property type="term" value="F:rRNA binding"/>
    <property type="evidence" value="ECO:0007669"/>
    <property type="project" value="UniProtKB-UniRule"/>
</dbReference>
<dbReference type="GO" id="GO:0005840">
    <property type="term" value="C:ribosome"/>
    <property type="evidence" value="ECO:0007669"/>
    <property type="project" value="UniProtKB-KW"/>
</dbReference>
<dbReference type="Pfam" id="PF00829">
    <property type="entry name" value="Ribosomal_L21p"/>
    <property type="match status" value="1"/>
</dbReference>
<keyword evidence="2 4" id="KW-0689">Ribosomal protein</keyword>
<dbReference type="PANTHER" id="PTHR21349:SF0">
    <property type="entry name" value="LARGE RIBOSOMAL SUBUNIT PROTEIN BL21M"/>
    <property type="match status" value="1"/>
</dbReference>
<dbReference type="GO" id="GO:0005737">
    <property type="term" value="C:cytoplasm"/>
    <property type="evidence" value="ECO:0007669"/>
    <property type="project" value="UniProtKB-ARBA"/>
</dbReference>